<feature type="compositionally biased region" description="Polar residues" evidence="1">
    <location>
        <begin position="13"/>
        <end position="31"/>
    </location>
</feature>
<dbReference type="PANTHER" id="PTHR46601:SF2">
    <property type="entry name" value="UBIQUITIN-LIKE PROTEASE FAMILY PROFILE DOMAIN-CONTAINING PROTEIN"/>
    <property type="match status" value="1"/>
</dbReference>
<dbReference type="OrthoDB" id="6375801at2759"/>
<dbReference type="PANTHER" id="PTHR46601">
    <property type="entry name" value="ULP_PROTEASE DOMAIN-CONTAINING PROTEIN"/>
    <property type="match status" value="1"/>
</dbReference>
<dbReference type="Proteomes" id="UP000663852">
    <property type="component" value="Unassembled WGS sequence"/>
</dbReference>
<organism evidence="2 3">
    <name type="scientific">Adineta ricciae</name>
    <name type="common">Rotifer</name>
    <dbReference type="NCBI Taxonomy" id="249248"/>
    <lineage>
        <taxon>Eukaryota</taxon>
        <taxon>Metazoa</taxon>
        <taxon>Spiralia</taxon>
        <taxon>Gnathifera</taxon>
        <taxon>Rotifera</taxon>
        <taxon>Eurotatoria</taxon>
        <taxon>Bdelloidea</taxon>
        <taxon>Adinetida</taxon>
        <taxon>Adinetidae</taxon>
        <taxon>Adineta</taxon>
    </lineage>
</organism>
<sequence>MHQKKYREKLKAKSSNNPHSSTYKTRQSSGKALQRTLRSLPKDPQKPHDVVQHSAQQYNAIPLVHLSWHFFATAHGKDVVDSIGRTIKRLVYLAILSGQSCASAADFVRIGQTKTTAIELIEMEQYRIDDSKAQLEELCRVEGHEKFLANLIARKELHKDIRGSHGPINAEKNCINCITTFSAGLKEIHVLLKHSQHQWCNQQSLTIKVRCIKYSLTSLYHG</sequence>
<name>A0A815NJT9_ADIRI</name>
<dbReference type="EMBL" id="CAJNOJ010000413">
    <property type="protein sequence ID" value="CAF1439234.1"/>
    <property type="molecule type" value="Genomic_DNA"/>
</dbReference>
<feature type="region of interest" description="Disordered" evidence="1">
    <location>
        <begin position="1"/>
        <end position="34"/>
    </location>
</feature>
<reference evidence="2" key="1">
    <citation type="submission" date="2021-02" db="EMBL/GenBank/DDBJ databases">
        <authorList>
            <person name="Nowell W R."/>
        </authorList>
    </citation>
    <scope>NUCLEOTIDE SEQUENCE</scope>
</reference>
<dbReference type="AlphaFoldDB" id="A0A815NJT9"/>
<protein>
    <submittedName>
        <fullName evidence="2">Uncharacterized protein</fullName>
    </submittedName>
</protein>
<comment type="caution">
    <text evidence="2">The sequence shown here is derived from an EMBL/GenBank/DDBJ whole genome shotgun (WGS) entry which is preliminary data.</text>
</comment>
<gene>
    <name evidence="2" type="ORF">EDS130_LOCUS38749</name>
</gene>
<proteinExistence type="predicted"/>
<evidence type="ECO:0000313" key="3">
    <source>
        <dbReference type="Proteomes" id="UP000663852"/>
    </source>
</evidence>
<accession>A0A815NJT9</accession>
<evidence type="ECO:0000256" key="1">
    <source>
        <dbReference type="SAM" id="MobiDB-lite"/>
    </source>
</evidence>
<evidence type="ECO:0000313" key="2">
    <source>
        <dbReference type="EMBL" id="CAF1439234.1"/>
    </source>
</evidence>
<feature type="compositionally biased region" description="Basic residues" evidence="1">
    <location>
        <begin position="1"/>
        <end position="12"/>
    </location>
</feature>